<evidence type="ECO:0000259" key="8">
    <source>
        <dbReference type="Pfam" id="PF01850"/>
    </source>
</evidence>
<dbReference type="Pfam" id="PF01850">
    <property type="entry name" value="PIN"/>
    <property type="match status" value="1"/>
</dbReference>
<keyword evidence="3" id="KW-0540">Nuclease</keyword>
<keyword evidence="5" id="KW-0378">Hydrolase</keyword>
<comment type="similarity">
    <text evidence="7">Belongs to the PINc/VapC protein family.</text>
</comment>
<dbReference type="RefSeq" id="WP_303939618.1">
    <property type="nucleotide sequence ID" value="NZ_CAURBG010000009.1"/>
</dbReference>
<evidence type="ECO:0000313" key="9">
    <source>
        <dbReference type="EMBL" id="MBF1658674.1"/>
    </source>
</evidence>
<dbReference type="InterPro" id="IPR029060">
    <property type="entry name" value="PIN-like_dom_sf"/>
</dbReference>
<comment type="caution">
    <text evidence="9">The sequence shown here is derived from an EMBL/GenBank/DDBJ whole genome shotgun (WGS) entry which is preliminary data.</text>
</comment>
<dbReference type="EMBL" id="JABZXL010000004">
    <property type="protein sequence ID" value="MBF1658674.1"/>
    <property type="molecule type" value="Genomic_DNA"/>
</dbReference>
<dbReference type="Gene3D" id="3.40.50.1010">
    <property type="entry name" value="5'-nuclease"/>
    <property type="match status" value="1"/>
</dbReference>
<evidence type="ECO:0000313" key="10">
    <source>
        <dbReference type="Proteomes" id="UP000713964"/>
    </source>
</evidence>
<name>A0A930L4D1_9MICC</name>
<evidence type="ECO:0000256" key="1">
    <source>
        <dbReference type="ARBA" id="ARBA00001946"/>
    </source>
</evidence>
<evidence type="ECO:0000256" key="6">
    <source>
        <dbReference type="ARBA" id="ARBA00022842"/>
    </source>
</evidence>
<dbReference type="AlphaFoldDB" id="A0A930L4D1"/>
<gene>
    <name evidence="9" type="ORF">HXO58_02410</name>
</gene>
<dbReference type="Proteomes" id="UP000713964">
    <property type="component" value="Unassembled WGS sequence"/>
</dbReference>
<dbReference type="InterPro" id="IPR002716">
    <property type="entry name" value="PIN_dom"/>
</dbReference>
<dbReference type="CDD" id="cd18746">
    <property type="entry name" value="PIN_VapC4-5_FitB-like"/>
    <property type="match status" value="1"/>
</dbReference>
<evidence type="ECO:0000256" key="7">
    <source>
        <dbReference type="ARBA" id="ARBA00038093"/>
    </source>
</evidence>
<keyword evidence="4" id="KW-0479">Metal-binding</keyword>
<protein>
    <submittedName>
        <fullName evidence="9">Type II toxin-antitoxin system VapC family toxin</fullName>
    </submittedName>
</protein>
<sequence>MYLLDTNIISELWKLSRGKADPLFESWFHVYSDSPLYISVVTLMELERGVLAMERKDPAQGAYLREWFSAVREKFQKRTLVIDGAVANCCAGLHVPDKAPENDAWIAATALTHGLTLVTRNVKDFERLHVRLLNPFEPTT</sequence>
<evidence type="ECO:0000256" key="2">
    <source>
        <dbReference type="ARBA" id="ARBA00022649"/>
    </source>
</evidence>
<evidence type="ECO:0000256" key="4">
    <source>
        <dbReference type="ARBA" id="ARBA00022723"/>
    </source>
</evidence>
<keyword evidence="2" id="KW-1277">Toxin-antitoxin system</keyword>
<dbReference type="GO" id="GO:0016787">
    <property type="term" value="F:hydrolase activity"/>
    <property type="evidence" value="ECO:0007669"/>
    <property type="project" value="UniProtKB-KW"/>
</dbReference>
<accession>A0A930L4D1</accession>
<evidence type="ECO:0000256" key="5">
    <source>
        <dbReference type="ARBA" id="ARBA00022801"/>
    </source>
</evidence>
<dbReference type="InterPro" id="IPR050556">
    <property type="entry name" value="Type_II_TA_system_RNase"/>
</dbReference>
<dbReference type="PANTHER" id="PTHR33653:SF1">
    <property type="entry name" value="RIBONUCLEASE VAPC2"/>
    <property type="match status" value="1"/>
</dbReference>
<feature type="domain" description="PIN" evidence="8">
    <location>
        <begin position="2"/>
        <end position="127"/>
    </location>
</feature>
<dbReference type="GO" id="GO:0046872">
    <property type="term" value="F:metal ion binding"/>
    <property type="evidence" value="ECO:0007669"/>
    <property type="project" value="UniProtKB-KW"/>
</dbReference>
<evidence type="ECO:0000256" key="3">
    <source>
        <dbReference type="ARBA" id="ARBA00022722"/>
    </source>
</evidence>
<organism evidence="9 10">
    <name type="scientific">Rothia mucilaginosa</name>
    <dbReference type="NCBI Taxonomy" id="43675"/>
    <lineage>
        <taxon>Bacteria</taxon>
        <taxon>Bacillati</taxon>
        <taxon>Actinomycetota</taxon>
        <taxon>Actinomycetes</taxon>
        <taxon>Micrococcales</taxon>
        <taxon>Micrococcaceae</taxon>
        <taxon>Rothia</taxon>
    </lineage>
</organism>
<dbReference type="PANTHER" id="PTHR33653">
    <property type="entry name" value="RIBONUCLEASE VAPC2"/>
    <property type="match status" value="1"/>
</dbReference>
<proteinExistence type="inferred from homology"/>
<dbReference type="GO" id="GO:0004518">
    <property type="term" value="F:nuclease activity"/>
    <property type="evidence" value="ECO:0007669"/>
    <property type="project" value="UniProtKB-KW"/>
</dbReference>
<dbReference type="SUPFAM" id="SSF88723">
    <property type="entry name" value="PIN domain-like"/>
    <property type="match status" value="1"/>
</dbReference>
<comment type="cofactor">
    <cofactor evidence="1">
        <name>Mg(2+)</name>
        <dbReference type="ChEBI" id="CHEBI:18420"/>
    </cofactor>
</comment>
<reference evidence="9" key="1">
    <citation type="submission" date="2020-04" db="EMBL/GenBank/DDBJ databases">
        <title>Deep metagenomics examines the oral microbiome during advanced dental caries in children, revealing novel taxa and co-occurrences with host molecules.</title>
        <authorList>
            <person name="Baker J.L."/>
            <person name="Morton J.T."/>
            <person name="Dinis M."/>
            <person name="Alvarez R."/>
            <person name="Tran N.C."/>
            <person name="Knight R."/>
            <person name="Edlund A."/>
        </authorList>
    </citation>
    <scope>NUCLEOTIDE SEQUENCE</scope>
    <source>
        <strain evidence="9">JCVI_29_bin.11</strain>
    </source>
</reference>
<keyword evidence="6" id="KW-0460">Magnesium</keyword>